<dbReference type="EMBL" id="KB007900">
    <property type="protein sequence ID" value="ELR21784.1"/>
    <property type="molecule type" value="Genomic_DNA"/>
</dbReference>
<evidence type="ECO:0000259" key="4">
    <source>
        <dbReference type="SMART" id="SM00195"/>
    </source>
</evidence>
<dbReference type="PANTHER" id="PTHR24373">
    <property type="entry name" value="SLIT RELATED LEUCINE-RICH REPEAT NEURONAL PROTEIN"/>
    <property type="match status" value="1"/>
</dbReference>
<dbReference type="RefSeq" id="XP_004347166.1">
    <property type="nucleotide sequence ID" value="XM_004347116.1"/>
</dbReference>
<dbReference type="SMART" id="SM00369">
    <property type="entry name" value="LRR_TYP"/>
    <property type="match status" value="5"/>
</dbReference>
<dbReference type="PROSITE" id="PS51450">
    <property type="entry name" value="LRR"/>
    <property type="match status" value="3"/>
</dbReference>
<keyword evidence="2" id="KW-0732">Signal</keyword>
<evidence type="ECO:0000256" key="2">
    <source>
        <dbReference type="ARBA" id="ARBA00022729"/>
    </source>
</evidence>
<gene>
    <name evidence="5" type="ORF">ACA1_385610</name>
</gene>
<dbReference type="Pfam" id="PF12799">
    <property type="entry name" value="LRR_4"/>
    <property type="match status" value="1"/>
</dbReference>
<dbReference type="VEuPathDB" id="AmoebaDB:ACA1_385610"/>
<name>L8H8F3_ACACF</name>
<dbReference type="InterPro" id="IPR029021">
    <property type="entry name" value="Prot-tyrosine_phosphatase-like"/>
</dbReference>
<dbReference type="SMART" id="SM00195">
    <property type="entry name" value="DSPc"/>
    <property type="match status" value="1"/>
</dbReference>
<dbReference type="InterPro" id="IPR001611">
    <property type="entry name" value="Leu-rich_rpt"/>
</dbReference>
<evidence type="ECO:0000313" key="5">
    <source>
        <dbReference type="EMBL" id="ELR21784.1"/>
    </source>
</evidence>
<evidence type="ECO:0000313" key="6">
    <source>
        <dbReference type="Proteomes" id="UP000011083"/>
    </source>
</evidence>
<dbReference type="AlphaFoldDB" id="L8H8F3"/>
<dbReference type="Pfam" id="PF00782">
    <property type="entry name" value="DSPc"/>
    <property type="match status" value="1"/>
</dbReference>
<protein>
    <submittedName>
        <fullName evidence="5">Leucine rich repeat domain containing protein</fullName>
    </submittedName>
</protein>
<reference evidence="5 6" key="1">
    <citation type="journal article" date="2013" name="Genome Biol.">
        <title>Genome of Acanthamoeba castellanii highlights extensive lateral gene transfer and early evolution of tyrosine kinase signaling.</title>
        <authorList>
            <person name="Clarke M."/>
            <person name="Lohan A.J."/>
            <person name="Liu B."/>
            <person name="Lagkouvardos I."/>
            <person name="Roy S."/>
            <person name="Zafar N."/>
            <person name="Bertelli C."/>
            <person name="Schilde C."/>
            <person name="Kianianmomeni A."/>
            <person name="Burglin T.R."/>
            <person name="Frech C."/>
            <person name="Turcotte B."/>
            <person name="Kopec K.O."/>
            <person name="Synnott J.M."/>
            <person name="Choo C."/>
            <person name="Paponov I."/>
            <person name="Finkler A."/>
            <person name="Soon Heng Tan C."/>
            <person name="Hutchins A.P."/>
            <person name="Weinmeier T."/>
            <person name="Rattei T."/>
            <person name="Chu J.S."/>
            <person name="Gimenez G."/>
            <person name="Irimia M."/>
            <person name="Rigden D.J."/>
            <person name="Fitzpatrick D.A."/>
            <person name="Lorenzo-Morales J."/>
            <person name="Bateman A."/>
            <person name="Chiu C.H."/>
            <person name="Tang P."/>
            <person name="Hegemann P."/>
            <person name="Fromm H."/>
            <person name="Raoult D."/>
            <person name="Greub G."/>
            <person name="Miranda-Saavedra D."/>
            <person name="Chen N."/>
            <person name="Nash P."/>
            <person name="Ginger M.L."/>
            <person name="Horn M."/>
            <person name="Schaap P."/>
            <person name="Caler L."/>
            <person name="Loftus B."/>
        </authorList>
    </citation>
    <scope>NUCLEOTIDE SEQUENCE [LARGE SCALE GENOMIC DNA]</scope>
    <source>
        <strain evidence="5 6">Neff</strain>
    </source>
</reference>
<dbReference type="OMA" id="FVDIHEN"/>
<dbReference type="InterPro" id="IPR025875">
    <property type="entry name" value="Leu-rich_rpt_4"/>
</dbReference>
<accession>L8H8F3</accession>
<dbReference type="CDD" id="cd14498">
    <property type="entry name" value="DSP"/>
    <property type="match status" value="1"/>
</dbReference>
<dbReference type="GeneID" id="14922697"/>
<evidence type="ECO:0000256" key="1">
    <source>
        <dbReference type="ARBA" id="ARBA00022614"/>
    </source>
</evidence>
<organism evidence="5 6">
    <name type="scientific">Acanthamoeba castellanii (strain ATCC 30010 / Neff)</name>
    <dbReference type="NCBI Taxonomy" id="1257118"/>
    <lineage>
        <taxon>Eukaryota</taxon>
        <taxon>Amoebozoa</taxon>
        <taxon>Discosea</taxon>
        <taxon>Longamoebia</taxon>
        <taxon>Centramoebida</taxon>
        <taxon>Acanthamoebidae</taxon>
        <taxon>Acanthamoeba</taxon>
    </lineage>
</organism>
<dbReference type="Proteomes" id="UP000011083">
    <property type="component" value="Unassembled WGS sequence"/>
</dbReference>
<dbReference type="OrthoDB" id="10252009at2759"/>
<dbReference type="KEGG" id="acan:ACA1_385610"/>
<dbReference type="Gene3D" id="3.90.190.10">
    <property type="entry name" value="Protein tyrosine phosphatase superfamily"/>
    <property type="match status" value="1"/>
</dbReference>
<dbReference type="InterPro" id="IPR032675">
    <property type="entry name" value="LRR_dom_sf"/>
</dbReference>
<dbReference type="Pfam" id="PF13855">
    <property type="entry name" value="LRR_8"/>
    <property type="match status" value="1"/>
</dbReference>
<dbReference type="PRINTS" id="PR00019">
    <property type="entry name" value="LEURICHRPT"/>
</dbReference>
<dbReference type="InterPro" id="IPR050328">
    <property type="entry name" value="Dev_Immune_Receptor"/>
</dbReference>
<dbReference type="SUPFAM" id="SSF52058">
    <property type="entry name" value="L domain-like"/>
    <property type="match status" value="1"/>
</dbReference>
<feature type="domain" description="Tyrosine-protein phosphatase" evidence="4">
    <location>
        <begin position="190"/>
        <end position="320"/>
    </location>
</feature>
<dbReference type="STRING" id="1257118.L8H8F3"/>
<dbReference type="InterPro" id="IPR020422">
    <property type="entry name" value="TYR_PHOSPHATASE_DUAL_dom"/>
</dbReference>
<dbReference type="InterPro" id="IPR000340">
    <property type="entry name" value="Dual-sp_phosphatase_cat-dom"/>
</dbReference>
<keyword evidence="1" id="KW-0433">Leucine-rich repeat</keyword>
<proteinExistence type="predicted"/>
<dbReference type="InterPro" id="IPR003591">
    <property type="entry name" value="Leu-rich_rpt_typical-subtyp"/>
</dbReference>
<keyword evidence="3" id="KW-0677">Repeat</keyword>
<dbReference type="SUPFAM" id="SSF52799">
    <property type="entry name" value="(Phosphotyrosine protein) phosphatases II"/>
    <property type="match status" value="1"/>
</dbReference>
<evidence type="ECO:0000256" key="3">
    <source>
        <dbReference type="ARBA" id="ARBA00022737"/>
    </source>
</evidence>
<dbReference type="PANTHER" id="PTHR24373:SF275">
    <property type="entry name" value="TIR DOMAIN-CONTAINING PROTEIN"/>
    <property type="match status" value="1"/>
</dbReference>
<dbReference type="Gene3D" id="3.80.10.10">
    <property type="entry name" value="Ribonuclease Inhibitor"/>
    <property type="match status" value="1"/>
</dbReference>
<keyword evidence="6" id="KW-1185">Reference proteome</keyword>
<sequence>MPLLTHLDLSCNQLTSIDEGLCSSPALRGLVCLDLRGNALARLPSDFKCLTSLTTLNLGSNDLTHLDDDLFAGMSALATLSLSNNRLARLPASITVALGASLASLSCNQNQIECLPPGFTASLGGGGSLRVLRLAGNRLTSLPDDFGERVLPGLHHLDLTDNPGLVSLPFLDPAAEFSYVSTGAQIFTSIPQRALANLFIGDMTVGANRASLEHHNITHVLMALQSEPPPYPEAFTYKVVAIDDDEDTNLLELLPECCAFIEEGMAQGGVLVHCATVVLAYMMQRLGISFHVALERLRRVRSVVSPNRGFVEQLMRWEAQCRQSETSPPSSGQLP</sequence>